<dbReference type="AlphaFoldDB" id="A0A1Y2GA18"/>
<dbReference type="Proteomes" id="UP000193648">
    <property type="component" value="Unassembled WGS sequence"/>
</dbReference>
<dbReference type="InterPro" id="IPR048263">
    <property type="entry name" value="Arb2"/>
</dbReference>
<accession>A0A1Y2GA18</accession>
<feature type="region of interest" description="Disordered" evidence="1">
    <location>
        <begin position="294"/>
        <end position="322"/>
    </location>
</feature>
<organism evidence="2 3">
    <name type="scientific">Lobosporangium transversale</name>
    <dbReference type="NCBI Taxonomy" id="64571"/>
    <lineage>
        <taxon>Eukaryota</taxon>
        <taxon>Fungi</taxon>
        <taxon>Fungi incertae sedis</taxon>
        <taxon>Mucoromycota</taxon>
        <taxon>Mortierellomycotina</taxon>
        <taxon>Mortierellomycetes</taxon>
        <taxon>Mortierellales</taxon>
        <taxon>Mortierellaceae</taxon>
        <taxon>Lobosporangium</taxon>
    </lineage>
</organism>
<keyword evidence="3" id="KW-1185">Reference proteome</keyword>
<gene>
    <name evidence="2" type="ORF">BCR41DRAFT_190065</name>
</gene>
<evidence type="ECO:0000313" key="2">
    <source>
        <dbReference type="EMBL" id="ORZ05193.1"/>
    </source>
</evidence>
<dbReference type="PANTHER" id="PTHR21357:SF4">
    <property type="entry name" value="FAM172 FAMILY PROTEIN HOMOLOG CG10038"/>
    <property type="match status" value="1"/>
</dbReference>
<name>A0A1Y2GA18_9FUNG</name>
<dbReference type="GO" id="GO:0031048">
    <property type="term" value="P:regulatory ncRNA-mediated heterochromatin formation"/>
    <property type="evidence" value="ECO:0007669"/>
    <property type="project" value="TreeGrafter"/>
</dbReference>
<evidence type="ECO:0000256" key="1">
    <source>
        <dbReference type="SAM" id="MobiDB-lite"/>
    </source>
</evidence>
<dbReference type="EMBL" id="MCFF01000052">
    <property type="protein sequence ID" value="ORZ05193.1"/>
    <property type="molecule type" value="Genomic_DNA"/>
</dbReference>
<comment type="caution">
    <text evidence="2">The sequence shown here is derived from an EMBL/GenBank/DDBJ whole genome shotgun (WGS) entry which is preliminary data.</text>
</comment>
<dbReference type="STRING" id="64571.A0A1Y2GA18"/>
<dbReference type="RefSeq" id="XP_021876968.1">
    <property type="nucleotide sequence ID" value="XM_022019813.1"/>
</dbReference>
<dbReference type="InParanoid" id="A0A1Y2GA18"/>
<feature type="compositionally biased region" description="Polar residues" evidence="1">
    <location>
        <begin position="294"/>
        <end position="307"/>
    </location>
</feature>
<dbReference type="GO" id="GO:0035197">
    <property type="term" value="F:siRNA binding"/>
    <property type="evidence" value="ECO:0007669"/>
    <property type="project" value="TreeGrafter"/>
</dbReference>
<sequence>MSFSEEEESPDWYIEKGWHFDQNNDFVDKEGRFFDFESQQEHYEYVQLMIRRHIFDELQRRFDFYPIYVPATLDLKLPAKTVVRRGPRCPQVYATKDYRSNPKLMVIVQGLGEVPPGQWARKLFTNGKRGQWGLATQFPYIERALAEKWAIILCDPNHDEGKPKNRKTRALHVQRVWEDLIRAGTTATLDLYEAIKLEFNQRVQAIAFLDGEVSRADPSTPEGEWFAKHSRSFRKQSLDVASTNEETVATSDHDSVPGIAVKQVFRFLKAKVDQFDDIPSRAEVNALNAGPSSAVISTLSSSPQLSEPNPEPSDYGTKDPSS</sequence>
<dbReference type="OrthoDB" id="421951at2759"/>
<dbReference type="PANTHER" id="PTHR21357">
    <property type="entry name" value="FAM172 FAMILY PROTEIN HOMOLOG CG10038"/>
    <property type="match status" value="1"/>
</dbReference>
<reference evidence="2 3" key="1">
    <citation type="submission" date="2016-07" db="EMBL/GenBank/DDBJ databases">
        <title>Pervasive Adenine N6-methylation of Active Genes in Fungi.</title>
        <authorList>
            <consortium name="DOE Joint Genome Institute"/>
            <person name="Mondo S.J."/>
            <person name="Dannebaum R.O."/>
            <person name="Kuo R.C."/>
            <person name="Labutti K."/>
            <person name="Haridas S."/>
            <person name="Kuo A."/>
            <person name="Salamov A."/>
            <person name="Ahrendt S.R."/>
            <person name="Lipzen A."/>
            <person name="Sullivan W."/>
            <person name="Andreopoulos W.B."/>
            <person name="Clum A."/>
            <person name="Lindquist E."/>
            <person name="Daum C."/>
            <person name="Ramamoorthy G.K."/>
            <person name="Gryganskyi A."/>
            <person name="Culley D."/>
            <person name="Magnuson J.K."/>
            <person name="James T.Y."/>
            <person name="O'Malley M.A."/>
            <person name="Stajich J.E."/>
            <person name="Spatafora J.W."/>
            <person name="Visel A."/>
            <person name="Grigoriev I.V."/>
        </authorList>
    </citation>
    <scope>NUCLEOTIDE SEQUENCE [LARGE SCALE GENOMIC DNA]</scope>
    <source>
        <strain evidence="2 3">NRRL 3116</strain>
    </source>
</reference>
<evidence type="ECO:0000313" key="3">
    <source>
        <dbReference type="Proteomes" id="UP000193648"/>
    </source>
</evidence>
<dbReference type="GeneID" id="33561658"/>
<protein>
    <submittedName>
        <fullName evidence="2">Uncharacterized protein</fullName>
    </submittedName>
</protein>
<proteinExistence type="predicted"/>
<dbReference type="GO" id="GO:0005634">
    <property type="term" value="C:nucleus"/>
    <property type="evidence" value="ECO:0007669"/>
    <property type="project" value="TreeGrafter"/>
</dbReference>